<keyword evidence="1" id="KW-0732">Signal</keyword>
<protein>
    <recommendedName>
        <fullName evidence="4">Por secretion system C-terminal sorting domain-containing protein</fullName>
    </recommendedName>
</protein>
<dbReference type="STRING" id="287099.SAMN05660413_03210"/>
<evidence type="ECO:0008006" key="4">
    <source>
        <dbReference type="Google" id="ProtNLM"/>
    </source>
</evidence>
<dbReference type="Proteomes" id="UP000199153">
    <property type="component" value="Unassembled WGS sequence"/>
</dbReference>
<evidence type="ECO:0000256" key="1">
    <source>
        <dbReference type="SAM" id="SignalP"/>
    </source>
</evidence>
<dbReference type="AlphaFoldDB" id="A0A1I5D7Q8"/>
<accession>A0A1I5D7Q8</accession>
<dbReference type="EMBL" id="FOVL01000031">
    <property type="protein sequence ID" value="SFN95304.1"/>
    <property type="molecule type" value="Genomic_DNA"/>
</dbReference>
<evidence type="ECO:0000313" key="3">
    <source>
        <dbReference type="Proteomes" id="UP000199153"/>
    </source>
</evidence>
<evidence type="ECO:0000313" key="2">
    <source>
        <dbReference type="EMBL" id="SFN95304.1"/>
    </source>
</evidence>
<name>A0A1I5D7Q8_9FLAO</name>
<keyword evidence="3" id="KW-1185">Reference proteome</keyword>
<dbReference type="RefSeq" id="WP_093411469.1">
    <property type="nucleotide sequence ID" value="NZ_FOVL01000031.1"/>
</dbReference>
<sequence>MRLFYFLYLFFCLYPVSAQLSVSPSSAGSSFLYAKDLVLYVDGDIHLEKNPNLNTEASIYLRQEAQLIQGDKSSNLNSGNGLLSVFQEGLANAYNYNYWGLPVTDNSGASKTADRIIYEPMGKTESKPAQLSSALDGKANPLTISRRWLYKFVGGTYADWEYIGDDFNLDPGLGFTMKGVNGTNLTIVEGVPNNQGNRQRYDFRGLPNDGIINLNIQKDQVLLVGNPYPSALNLKDFLIQNTAITGIAYFWDHSDNTFSHYLKDYEGGYGAYSPGASAYVPAVFQYYDESADPTGNTGETGQIYGREFSPIAQGFMLMGKTNGQVSFKNSQRVFKRENSTNSSFRTQQEVIPRLRLDVAFDDLYVRQLLLAFRDGATTGIDHAMDAKTFGSLSTDAAWSIEEEPFLINVQPFEAEKLIPFIISAKDSTALKISIEIRENFSPEAIFLYDAEEESYHNLYKSDYKTRLEAGNYENRFYLTFAKEASAEFELPQEEEYDSELPESIGILYNKDLRQVEIIAGEILEEIQVFDLTGGLIFSKKIYENKQYDYFYTGNLREAVYIVKVKTRDNRITNKKLLLKK</sequence>
<feature type="signal peptide" evidence="1">
    <location>
        <begin position="1"/>
        <end position="18"/>
    </location>
</feature>
<dbReference type="OrthoDB" id="2582440at2"/>
<organism evidence="2 3">
    <name type="scientific">Salegentibacter flavus</name>
    <dbReference type="NCBI Taxonomy" id="287099"/>
    <lineage>
        <taxon>Bacteria</taxon>
        <taxon>Pseudomonadati</taxon>
        <taxon>Bacteroidota</taxon>
        <taxon>Flavobacteriia</taxon>
        <taxon>Flavobacteriales</taxon>
        <taxon>Flavobacteriaceae</taxon>
        <taxon>Salegentibacter</taxon>
    </lineage>
</organism>
<gene>
    <name evidence="2" type="ORF">SAMN05660413_03210</name>
</gene>
<proteinExistence type="predicted"/>
<feature type="chain" id="PRO_5011561446" description="Por secretion system C-terminal sorting domain-containing protein" evidence="1">
    <location>
        <begin position="19"/>
        <end position="580"/>
    </location>
</feature>
<reference evidence="2 3" key="1">
    <citation type="submission" date="2016-10" db="EMBL/GenBank/DDBJ databases">
        <authorList>
            <person name="de Groot N.N."/>
        </authorList>
    </citation>
    <scope>NUCLEOTIDE SEQUENCE [LARGE SCALE GENOMIC DNA]</scope>
    <source>
        <strain evidence="2 3">DSM 17794</strain>
    </source>
</reference>